<dbReference type="EMBL" id="CALQ01000671">
    <property type="protein sequence ID" value="CCM14766.1"/>
    <property type="molecule type" value="Genomic_DNA"/>
</dbReference>
<dbReference type="PANTHER" id="PTHR45615:SF80">
    <property type="entry name" value="GRIP DOMAIN-CONTAINING PROTEIN"/>
    <property type="match status" value="1"/>
</dbReference>
<evidence type="ECO:0000313" key="3">
    <source>
        <dbReference type="EMBL" id="CCM14766.1"/>
    </source>
</evidence>
<feature type="compositionally biased region" description="Polar residues" evidence="2">
    <location>
        <begin position="704"/>
        <end position="713"/>
    </location>
</feature>
<dbReference type="AlphaFoldDB" id="A0A1E1IU07"/>
<protein>
    <submittedName>
        <fullName evidence="3">Uncharacterized protein</fullName>
    </submittedName>
</protein>
<feature type="compositionally biased region" description="Basic and acidic residues" evidence="2">
    <location>
        <begin position="683"/>
        <end position="702"/>
    </location>
</feature>
<organism evidence="3">
    <name type="scientific">Leishmania guyanensis</name>
    <dbReference type="NCBI Taxonomy" id="5670"/>
    <lineage>
        <taxon>Eukaryota</taxon>
        <taxon>Discoba</taxon>
        <taxon>Euglenozoa</taxon>
        <taxon>Kinetoplastea</taxon>
        <taxon>Metakinetoplastina</taxon>
        <taxon>Trypanosomatida</taxon>
        <taxon>Trypanosomatidae</taxon>
        <taxon>Leishmaniinae</taxon>
        <taxon>Leishmania</taxon>
        <taxon>Leishmania guyanensis species complex</taxon>
    </lineage>
</organism>
<dbReference type="PANTHER" id="PTHR45615">
    <property type="entry name" value="MYOSIN HEAVY CHAIN, NON-MUSCLE"/>
    <property type="match status" value="1"/>
</dbReference>
<sequence>MNTSMADVDSIDAPLRVALPTAPEVSPVANVRGRQLDQWQQRRWDLDDIFQPPATTDVHTADHESAPQRGGDGSSISTSSSSGLRIPLISLSASRARVPSKEILYKRCTGSHDHRSSLSLASATDVLIEEKDDGMHTGQGVSRRNQQTTSSSVNSGQSVAQQYGENAPAARNTATNVASTLDRSTSHHQKNRVSKFIVDIEGDPSVSTDALLERMQTKEKEFDEKIHQIHHTFQNAGEQLVVRDHIISHLKEELTGLRAEAARIPKEYQAREEKLLLRVEAMMTELSEEQNRAHHSRRTAEEEVRAVRDSLQTTEQQLAQQQRMSDDLLRQLRASDKVLQEEKKRHTAALAECRSTYETKLNELQRTFRTMEKQVAKSQSRLEDMEKDRCQQQAKLLELELSGRRRISSETIKTKELLAENEALREEVEAVRLSMARLLRLMSEVPTMSDYLRWNELSSEFVFLGYPTRYFGTSHRGRGTSSPSPNWRTGSRGTSPRQQQQQRSPARHRATAVAAGDDISFDKPGPSSHSSGCYQDANISGISAGDTGVEDGVYAGVAASLSKNVWLNGRWAQEMISIIAAENNFTRLKRIKLLELEEAAQLSEQLPSARDVLECRQPEHHYWIPYAVFMEAQTFKNKYYPKLPAMSHFSPFLIQLNKIWRSKLQDRLRVMQQQQQLSQARRRATDENRFASRTRTRERDVGDQGSSSVSRLTSRCTVASMPNPGELFSEWARQEARVDDIHAEHHRLRREVRLHVSSQKSLQLFRLYDELVRGAHQTLSEVLRLAEDLYDSASAQRVSESEERKRTAASTLREIQQQAQTSAEMADLAAARDRLVSVVDHTCQQVCNVGDSLSTRMMSYYSDLHQLIHMLHHHIRQARERSHHKMREQASSDGTGSISSASSSTAPWSRAAVNTVLSTEELHKQLREALLDQYGTPRGTGADADHAAAAPSAISSDALLKLAASILDFAEEIRREVTQAATALRVVTKQAMRDTKQFQGA</sequence>
<feature type="compositionally biased region" description="Low complexity" evidence="2">
    <location>
        <begin position="495"/>
        <end position="504"/>
    </location>
</feature>
<feature type="compositionally biased region" description="Polar residues" evidence="2">
    <location>
        <begin position="479"/>
        <end position="494"/>
    </location>
</feature>
<feature type="compositionally biased region" description="Low complexity" evidence="2">
    <location>
        <begin position="891"/>
        <end position="904"/>
    </location>
</feature>
<feature type="region of interest" description="Disordered" evidence="2">
    <location>
        <begin position="878"/>
        <end position="904"/>
    </location>
</feature>
<name>A0A1E1IU07_LEIGU</name>
<feature type="region of interest" description="Disordered" evidence="2">
    <location>
        <begin position="133"/>
        <end position="171"/>
    </location>
</feature>
<feature type="coiled-coil region" evidence="1">
    <location>
        <begin position="297"/>
        <end position="441"/>
    </location>
</feature>
<feature type="compositionally biased region" description="Polar residues" evidence="2">
    <location>
        <begin position="139"/>
        <end position="164"/>
    </location>
</feature>
<feature type="region of interest" description="Disordered" evidence="2">
    <location>
        <begin position="675"/>
        <end position="713"/>
    </location>
</feature>
<feature type="region of interest" description="Disordered" evidence="2">
    <location>
        <begin position="473"/>
        <end position="534"/>
    </location>
</feature>
<accession>A0A1E1IU07</accession>
<keyword evidence="1" id="KW-0175">Coiled coil</keyword>
<evidence type="ECO:0000256" key="2">
    <source>
        <dbReference type="SAM" id="MobiDB-lite"/>
    </source>
</evidence>
<evidence type="ECO:0000256" key="1">
    <source>
        <dbReference type="SAM" id="Coils"/>
    </source>
</evidence>
<reference evidence="3" key="1">
    <citation type="submission" date="2012-08" db="EMBL/GenBank/DDBJ databases">
        <title>Comparative genomics of metastatic and non-metastatic Leishmania guyanensis provides insights into polygenic factors involved in Leishmania RNA virus infection.</title>
        <authorList>
            <person name="Smith D."/>
            <person name="Hertz-Fowler C."/>
            <person name="Martin R."/>
            <person name="Dickens N."/>
            <person name="Fasel N."/>
            <person name="Falquet L."/>
            <person name="Beverley S."/>
            <person name="Zangger H."/>
            <person name="Calderon-Copete S."/>
            <person name="Mottram J."/>
            <person name="Xenarios I."/>
        </authorList>
    </citation>
    <scope>NUCLEOTIDE SEQUENCE</scope>
    <source>
        <strain evidence="3">MHOM/BR/75/M4147/SSU:IR2SAT-LUC</strain>
    </source>
</reference>
<proteinExistence type="predicted"/>
<gene>
    <name evidence="3" type="primary">LgM4147LRVhigh.20.00781.00110</name>
    <name evidence="3" type="ORF">BN36_2022620</name>
</gene>
<feature type="region of interest" description="Disordered" evidence="2">
    <location>
        <begin position="51"/>
        <end position="81"/>
    </location>
</feature>